<dbReference type="InterPro" id="IPR002181">
    <property type="entry name" value="Fibrinogen_a/b/g_C_dom"/>
</dbReference>
<feature type="coiled-coil region" evidence="1">
    <location>
        <begin position="46"/>
        <end position="73"/>
    </location>
</feature>
<feature type="region of interest" description="Disordered" evidence="2">
    <location>
        <begin position="1"/>
        <end position="46"/>
    </location>
</feature>
<evidence type="ECO:0000313" key="4">
    <source>
        <dbReference type="Proteomes" id="UP000515162"/>
    </source>
</evidence>
<feature type="compositionally biased region" description="Low complexity" evidence="2">
    <location>
        <begin position="16"/>
        <end position="29"/>
    </location>
</feature>
<protein>
    <submittedName>
        <fullName evidence="5 6">Fibrinogen-like protein 1 isoform X1</fullName>
    </submittedName>
</protein>
<reference evidence="5 6" key="1">
    <citation type="submission" date="2025-04" db="UniProtKB">
        <authorList>
            <consortium name="RefSeq"/>
        </authorList>
    </citation>
    <scope>IDENTIFICATION</scope>
    <source>
        <strain evidence="5 6">Mau12</strain>
        <tissue evidence="5 6">Whole Body</tissue>
    </source>
</reference>
<feature type="domain" description="Fibrinogen C-terminal" evidence="3">
    <location>
        <begin position="213"/>
        <end position="423"/>
    </location>
</feature>
<dbReference type="Gene3D" id="3.90.215.10">
    <property type="entry name" value="Gamma Fibrinogen, chain A, domain 1"/>
    <property type="match status" value="1"/>
</dbReference>
<organism evidence="4 5">
    <name type="scientific">Drosophila mauritiana</name>
    <name type="common">Fruit fly</name>
    <dbReference type="NCBI Taxonomy" id="7226"/>
    <lineage>
        <taxon>Eukaryota</taxon>
        <taxon>Metazoa</taxon>
        <taxon>Ecdysozoa</taxon>
        <taxon>Arthropoda</taxon>
        <taxon>Hexapoda</taxon>
        <taxon>Insecta</taxon>
        <taxon>Pterygota</taxon>
        <taxon>Neoptera</taxon>
        <taxon>Endopterygota</taxon>
        <taxon>Diptera</taxon>
        <taxon>Brachycera</taxon>
        <taxon>Muscomorpha</taxon>
        <taxon>Ephydroidea</taxon>
        <taxon>Drosophilidae</taxon>
        <taxon>Drosophila</taxon>
        <taxon>Sophophora</taxon>
    </lineage>
</organism>
<dbReference type="InterPro" id="IPR036056">
    <property type="entry name" value="Fibrinogen-like_C"/>
</dbReference>
<dbReference type="PROSITE" id="PS51406">
    <property type="entry name" value="FIBRINOGEN_C_2"/>
    <property type="match status" value="1"/>
</dbReference>
<keyword evidence="4" id="KW-1185">Reference proteome</keyword>
<dbReference type="AlphaFoldDB" id="A0A6P8JR63"/>
<keyword evidence="1" id="KW-0175">Coiled coil</keyword>
<sequence>MKPEDQNNFSQKSRSSPDSSTENNLSSSDSEMEFVGTSAQGILKHRNKDERKISELKRKLAETEINLKAQQEKGSMLENCIKDKDDLIKTLQLSIDLVSQTKEMTIQKLQIQIMDLQSSLDLSRIAIKDNHGGNCAPAHDKVVKERKELNMENGKFREGNDQIVEIEKILKSKDAEIARLEFKIDESKLKIVKLEDAVKAKDEKIVKMKEILSEYNGNNKDDDEFVFLGFSNVPSIKLVTLPNFEPFASVFEDIPSAGRGWMVIQRRIDGSFDDVINSKLKQGCGDLGGEFWLGLEKLHKMTTNRRMELYIQLVDFDNVSAYARYDHFVIGDAKENYKLLCLGKYSGNAGDAFSSHINQAFDVLNLFHLESSKWWGTMNCNLNGIYKKSKIELLTPDGIWWGNWNLGKRISLKSCKMLIRPMP</sequence>
<name>A0A6P8JR63_DROMA</name>
<accession>A0A6P8JR63</accession>
<dbReference type="GeneID" id="117140283"/>
<dbReference type="SMART" id="SM00186">
    <property type="entry name" value="FBG"/>
    <property type="match status" value="1"/>
</dbReference>
<dbReference type="InterPro" id="IPR014716">
    <property type="entry name" value="Fibrinogen_a/b/g_C_1"/>
</dbReference>
<evidence type="ECO:0000313" key="5">
    <source>
        <dbReference type="RefSeq" id="XP_033159002.1"/>
    </source>
</evidence>
<dbReference type="PANTHER" id="PTHR19143">
    <property type="entry name" value="FIBRINOGEN/TENASCIN/ANGIOPOEITIN"/>
    <property type="match status" value="1"/>
</dbReference>
<dbReference type="Pfam" id="PF00147">
    <property type="entry name" value="Fibrinogen_C"/>
    <property type="match status" value="1"/>
</dbReference>
<dbReference type="InterPro" id="IPR050373">
    <property type="entry name" value="Fibrinogen_C-term_domain"/>
</dbReference>
<proteinExistence type="predicted"/>
<dbReference type="PANTHER" id="PTHR19143:SF327">
    <property type="entry name" value="FI21813P1-RELATED"/>
    <property type="match status" value="1"/>
</dbReference>
<evidence type="ECO:0000256" key="2">
    <source>
        <dbReference type="SAM" id="MobiDB-lite"/>
    </source>
</evidence>
<dbReference type="SUPFAM" id="SSF56496">
    <property type="entry name" value="Fibrinogen C-terminal domain-like"/>
    <property type="match status" value="1"/>
</dbReference>
<evidence type="ECO:0000313" key="6">
    <source>
        <dbReference type="RefSeq" id="XP_033159004.1"/>
    </source>
</evidence>
<dbReference type="Proteomes" id="UP000515162">
    <property type="component" value="Chromosome 3L"/>
</dbReference>
<dbReference type="RefSeq" id="XP_033159004.1">
    <property type="nucleotide sequence ID" value="XM_033303113.1"/>
</dbReference>
<dbReference type="RefSeq" id="XP_033159002.1">
    <property type="nucleotide sequence ID" value="XM_033303111.1"/>
</dbReference>
<evidence type="ECO:0000259" key="3">
    <source>
        <dbReference type="PROSITE" id="PS51406"/>
    </source>
</evidence>
<evidence type="ECO:0000256" key="1">
    <source>
        <dbReference type="SAM" id="Coils"/>
    </source>
</evidence>
<gene>
    <name evidence="5 6" type="primary">LOC117140283</name>
</gene>
<feature type="coiled-coil region" evidence="1">
    <location>
        <begin position="170"/>
        <end position="204"/>
    </location>
</feature>
<dbReference type="GO" id="GO:0005615">
    <property type="term" value="C:extracellular space"/>
    <property type="evidence" value="ECO:0007669"/>
    <property type="project" value="TreeGrafter"/>
</dbReference>
<feature type="compositionally biased region" description="Polar residues" evidence="2">
    <location>
        <begin position="1"/>
        <end position="14"/>
    </location>
</feature>